<evidence type="ECO:0000256" key="1">
    <source>
        <dbReference type="SAM" id="Phobius"/>
    </source>
</evidence>
<sequence>MSFPGGRRILYSSLVVLLIISVLHIWVFSDIQVGAIRILSEERGAEENKSPTLKANKNQSDISGKYFSGRVLDLNSTQKGFQENKRAVPSCPDPLHNK</sequence>
<proteinExistence type="predicted"/>
<dbReference type="AlphaFoldDB" id="A0ABC8RXA8"/>
<keyword evidence="1" id="KW-0472">Membrane</keyword>
<dbReference type="Proteomes" id="UP001642360">
    <property type="component" value="Unassembled WGS sequence"/>
</dbReference>
<dbReference type="PANTHER" id="PTHR37184">
    <property type="entry name" value="CLAVATA3/ESR (CLE)-RELATED PROTEIN 27"/>
    <property type="match status" value="1"/>
</dbReference>
<dbReference type="EMBL" id="CAUOFW020001859">
    <property type="protein sequence ID" value="CAK9149333.1"/>
    <property type="molecule type" value="Genomic_DNA"/>
</dbReference>
<keyword evidence="3" id="KW-1185">Reference proteome</keyword>
<feature type="transmembrane region" description="Helical" evidence="1">
    <location>
        <begin position="9"/>
        <end position="28"/>
    </location>
</feature>
<evidence type="ECO:0000313" key="2">
    <source>
        <dbReference type="EMBL" id="CAK9149333.1"/>
    </source>
</evidence>
<dbReference type="InterPro" id="IPR040274">
    <property type="entry name" value="CLE27/CLE43"/>
</dbReference>
<comment type="caution">
    <text evidence="2">The sequence shown here is derived from an EMBL/GenBank/DDBJ whole genome shotgun (WGS) entry which is preliminary data.</text>
</comment>
<reference evidence="2 3" key="1">
    <citation type="submission" date="2024-02" db="EMBL/GenBank/DDBJ databases">
        <authorList>
            <person name="Vignale AGUSTIN F."/>
            <person name="Sosa J E."/>
            <person name="Modenutti C."/>
        </authorList>
    </citation>
    <scope>NUCLEOTIDE SEQUENCE [LARGE SCALE GENOMIC DNA]</scope>
</reference>
<evidence type="ECO:0000313" key="3">
    <source>
        <dbReference type="Proteomes" id="UP001642360"/>
    </source>
</evidence>
<organism evidence="2 3">
    <name type="scientific">Ilex paraguariensis</name>
    <name type="common">yerba mate</name>
    <dbReference type="NCBI Taxonomy" id="185542"/>
    <lineage>
        <taxon>Eukaryota</taxon>
        <taxon>Viridiplantae</taxon>
        <taxon>Streptophyta</taxon>
        <taxon>Embryophyta</taxon>
        <taxon>Tracheophyta</taxon>
        <taxon>Spermatophyta</taxon>
        <taxon>Magnoliopsida</taxon>
        <taxon>eudicotyledons</taxon>
        <taxon>Gunneridae</taxon>
        <taxon>Pentapetalae</taxon>
        <taxon>asterids</taxon>
        <taxon>campanulids</taxon>
        <taxon>Aquifoliales</taxon>
        <taxon>Aquifoliaceae</taxon>
        <taxon>Ilex</taxon>
    </lineage>
</organism>
<keyword evidence="1" id="KW-0812">Transmembrane</keyword>
<accession>A0ABC8RXA8</accession>
<dbReference type="PANTHER" id="PTHR37184:SF2">
    <property type="entry name" value="CLAVATA3_ESR (CLE)-RELATED PROTEIN 43"/>
    <property type="match status" value="1"/>
</dbReference>
<keyword evidence="1" id="KW-1133">Transmembrane helix</keyword>
<name>A0ABC8RXA8_9AQUA</name>
<protein>
    <submittedName>
        <fullName evidence="2">Uncharacterized protein</fullName>
    </submittedName>
</protein>
<gene>
    <name evidence="2" type="ORF">ILEXP_LOCUS17372</name>
</gene>